<dbReference type="Proteomes" id="UP000319732">
    <property type="component" value="Unassembled WGS sequence"/>
</dbReference>
<feature type="domain" description="Methyltransferase" evidence="1">
    <location>
        <begin position="49"/>
        <end position="149"/>
    </location>
</feature>
<dbReference type="RefSeq" id="WP_142903228.1">
    <property type="nucleotide sequence ID" value="NZ_ML660089.1"/>
</dbReference>
<dbReference type="CDD" id="cd02440">
    <property type="entry name" value="AdoMet_MTases"/>
    <property type="match status" value="1"/>
</dbReference>
<dbReference type="SUPFAM" id="SSF53335">
    <property type="entry name" value="S-adenosyl-L-methionine-dependent methyltransferases"/>
    <property type="match status" value="1"/>
</dbReference>
<keyword evidence="2" id="KW-0489">Methyltransferase</keyword>
<evidence type="ECO:0000259" key="1">
    <source>
        <dbReference type="Pfam" id="PF13649"/>
    </source>
</evidence>
<dbReference type="Gene3D" id="3.40.50.150">
    <property type="entry name" value="Vaccinia Virus protein VP39"/>
    <property type="match status" value="1"/>
</dbReference>
<dbReference type="InterPro" id="IPR050508">
    <property type="entry name" value="Methyltransf_Superfamily"/>
</dbReference>
<organism evidence="2 3">
    <name type="scientific">Exilibacterium tricleocarpae</name>
    <dbReference type="NCBI Taxonomy" id="2591008"/>
    <lineage>
        <taxon>Bacteria</taxon>
        <taxon>Pseudomonadati</taxon>
        <taxon>Pseudomonadota</taxon>
        <taxon>Gammaproteobacteria</taxon>
        <taxon>Cellvibrionales</taxon>
        <taxon>Cellvibrionaceae</taxon>
        <taxon>Exilibacterium</taxon>
    </lineage>
</organism>
<dbReference type="PANTHER" id="PTHR42912">
    <property type="entry name" value="METHYLTRANSFERASE"/>
    <property type="match status" value="1"/>
</dbReference>
<sequence>MSDTGEIRRFWDQQAQQHGTDFAATVPDKYAKQLEIEAISRFLDDGQAIADIGCGNGYSCFKYFDRHELSITGVDYSEAMIQQAQRAREALPPRLRDNIRFQQGDVMATGLPAEQFDRVITDRCLINLTSRQEQATAIDEMARIVKPGGLYLMCENTEQGLANLNGARRQVGLDEIAVRWHNLYLDETRMQAAAAAHFELVEEVRFGGFYYLASRIINALIAEESGEQPSYLSPINEMAARLSGRIDCGDFGPVKLFVFKKRQAPVS</sequence>
<proteinExistence type="predicted"/>
<evidence type="ECO:0000313" key="2">
    <source>
        <dbReference type="EMBL" id="TQV84149.1"/>
    </source>
</evidence>
<dbReference type="PANTHER" id="PTHR42912:SF96">
    <property type="entry name" value="METHYLTRANSFERASE DOMAIN-CONTAINING PROTEIN"/>
    <property type="match status" value="1"/>
</dbReference>
<dbReference type="EMBL" id="VHSG01000006">
    <property type="protein sequence ID" value="TQV84149.1"/>
    <property type="molecule type" value="Genomic_DNA"/>
</dbReference>
<dbReference type="GO" id="GO:0032259">
    <property type="term" value="P:methylation"/>
    <property type="evidence" value="ECO:0007669"/>
    <property type="project" value="UniProtKB-KW"/>
</dbReference>
<keyword evidence="3" id="KW-1185">Reference proteome</keyword>
<dbReference type="InterPro" id="IPR041698">
    <property type="entry name" value="Methyltransf_25"/>
</dbReference>
<dbReference type="AlphaFoldDB" id="A0A545U3V4"/>
<reference evidence="2 3" key="1">
    <citation type="submission" date="2019-06" db="EMBL/GenBank/DDBJ databases">
        <title>Whole genome sequence for Cellvibrionaceae sp. R142.</title>
        <authorList>
            <person name="Wang G."/>
        </authorList>
    </citation>
    <scope>NUCLEOTIDE SEQUENCE [LARGE SCALE GENOMIC DNA]</scope>
    <source>
        <strain evidence="2 3">R142</strain>
    </source>
</reference>
<dbReference type="InterPro" id="IPR029063">
    <property type="entry name" value="SAM-dependent_MTases_sf"/>
</dbReference>
<comment type="caution">
    <text evidence="2">The sequence shown here is derived from an EMBL/GenBank/DDBJ whole genome shotgun (WGS) entry which is preliminary data.</text>
</comment>
<accession>A0A545U3V4</accession>
<protein>
    <submittedName>
        <fullName evidence="2">Class I SAM-dependent methyltransferase</fullName>
    </submittedName>
</protein>
<evidence type="ECO:0000313" key="3">
    <source>
        <dbReference type="Proteomes" id="UP000319732"/>
    </source>
</evidence>
<keyword evidence="2" id="KW-0808">Transferase</keyword>
<name>A0A545U3V4_9GAMM</name>
<dbReference type="OrthoDB" id="323463at2"/>
<dbReference type="GO" id="GO:0008168">
    <property type="term" value="F:methyltransferase activity"/>
    <property type="evidence" value="ECO:0007669"/>
    <property type="project" value="UniProtKB-KW"/>
</dbReference>
<dbReference type="Pfam" id="PF13649">
    <property type="entry name" value="Methyltransf_25"/>
    <property type="match status" value="1"/>
</dbReference>
<gene>
    <name evidence="2" type="ORF">FKG94_05660</name>
</gene>